<feature type="chain" id="PRO_5013843655" evidence="2">
    <location>
        <begin position="21"/>
        <end position="257"/>
    </location>
</feature>
<proteinExistence type="predicted"/>
<evidence type="ECO:0000256" key="2">
    <source>
        <dbReference type="SAM" id="SignalP"/>
    </source>
</evidence>
<evidence type="ECO:0000313" key="4">
    <source>
        <dbReference type="Proteomes" id="UP000219286"/>
    </source>
</evidence>
<dbReference type="InterPro" id="IPR013320">
    <property type="entry name" value="ConA-like_dom_sf"/>
</dbReference>
<dbReference type="GO" id="GO:0070007">
    <property type="term" value="F:glutamic-type endopeptidase activity"/>
    <property type="evidence" value="ECO:0007669"/>
    <property type="project" value="InterPro"/>
</dbReference>
<evidence type="ECO:0000313" key="3">
    <source>
        <dbReference type="EMBL" id="OTA01086.1"/>
    </source>
</evidence>
<dbReference type="InterPro" id="IPR038656">
    <property type="entry name" value="Peptidase_G1_sf"/>
</dbReference>
<dbReference type="PRINTS" id="PR00977">
    <property type="entry name" value="SCYTLDPTASE"/>
</dbReference>
<protein>
    <submittedName>
        <fullName evidence="3">Aspartyl protease</fullName>
    </submittedName>
</protein>
<feature type="signal peptide" evidence="2">
    <location>
        <begin position="1"/>
        <end position="20"/>
    </location>
</feature>
<feature type="active site" description="Proton acceptor" evidence="1">
    <location>
        <position position="186"/>
    </location>
</feature>
<dbReference type="GO" id="GO:0006508">
    <property type="term" value="P:proteolysis"/>
    <property type="evidence" value="ECO:0007669"/>
    <property type="project" value="UniProtKB-KW"/>
</dbReference>
<dbReference type="InterPro" id="IPR000250">
    <property type="entry name" value="Peptidase_G1"/>
</dbReference>
<keyword evidence="4" id="KW-1185">Reference proteome</keyword>
<comment type="caution">
    <text evidence="3">The sequence shown here is derived from an EMBL/GenBank/DDBJ whole genome shotgun (WGS) entry which is preliminary data.</text>
</comment>
<keyword evidence="2" id="KW-0732">Signal</keyword>
<dbReference type="OrthoDB" id="2862635at2759"/>
<organism evidence="3 4">
    <name type="scientific">Trichoderma parareesei</name>
    <name type="common">Filamentous fungus</name>
    <dbReference type="NCBI Taxonomy" id="858221"/>
    <lineage>
        <taxon>Eukaryota</taxon>
        <taxon>Fungi</taxon>
        <taxon>Dikarya</taxon>
        <taxon>Ascomycota</taxon>
        <taxon>Pezizomycotina</taxon>
        <taxon>Sordariomycetes</taxon>
        <taxon>Hypocreomycetidae</taxon>
        <taxon>Hypocreales</taxon>
        <taxon>Hypocreaceae</taxon>
        <taxon>Trichoderma</taxon>
    </lineage>
</organism>
<reference evidence="3 4" key="1">
    <citation type="journal article" date="2015" name="Genome Announc.">
        <title>Genome sequence and annotation of Trichoderma parareesei, the ancestor of the cellulase producer Trichoderma reesei.</title>
        <authorList>
            <person name="Yang D."/>
            <person name="Pomraning K."/>
            <person name="Kopchinskiy A."/>
            <person name="Karimi Aghcheh R."/>
            <person name="Atanasova L."/>
            <person name="Chenthamara K."/>
            <person name="Baker S.E."/>
            <person name="Zhang R."/>
            <person name="Shen Q."/>
            <person name="Freitag M."/>
            <person name="Kubicek C.P."/>
            <person name="Druzhinina I.S."/>
        </authorList>
    </citation>
    <scope>NUCLEOTIDE SEQUENCE [LARGE SCALE GENOMIC DNA]</scope>
    <source>
        <strain evidence="3 4">CBS 125925</strain>
    </source>
</reference>
<dbReference type="PANTHER" id="PTHR37536">
    <property type="entry name" value="PUTATIVE (AFU_ORTHOLOGUE AFUA_3G02970)-RELATED"/>
    <property type="match status" value="1"/>
</dbReference>
<sequence>MMFIAGVALSALLCADTVLAGVAQDRGLAARLARRAGRRSAPFRNDTSHATVQSNWGGAILEGSGFTAASATVNVPRGGGGSNAAGSAWVGIDGASCQTAILQTGFDWYGDGTYDAWYEWYPEFAADFSGIDIRQGDQIAMSVVATSLTGGSATLENLSTGQKVTQNFNRVTAGSLCETSAEFIIEDFEECNSNGSNCQPVPFASFSPAITFSSATATRSGRSVSLSGAEITEVIVNNQDLTRCSVSGSSTLTCSYV</sequence>
<keyword evidence="3" id="KW-0645">Protease</keyword>
<accession>A0A2H2ZFQ2</accession>
<dbReference type="AlphaFoldDB" id="A0A2H2ZFQ2"/>
<keyword evidence="3" id="KW-0378">Hydrolase</keyword>
<dbReference type="PANTHER" id="PTHR37536:SF1">
    <property type="entry name" value="ASPERGILLOPEPSIN, PUTAITVE (AFU_ORTHOLOGUE AFUA_7G01200)"/>
    <property type="match status" value="1"/>
</dbReference>
<dbReference type="Gene3D" id="2.60.120.700">
    <property type="entry name" value="Peptidase G1"/>
    <property type="match status" value="1"/>
</dbReference>
<dbReference type="EMBL" id="LFMI01000178">
    <property type="protein sequence ID" value="OTA01086.1"/>
    <property type="molecule type" value="Genomic_DNA"/>
</dbReference>
<dbReference type="Pfam" id="PF01828">
    <property type="entry name" value="Peptidase_A4"/>
    <property type="match status" value="1"/>
</dbReference>
<name>A0A2H2ZFQ2_TRIPA</name>
<dbReference type="Proteomes" id="UP000219286">
    <property type="component" value="Unassembled WGS sequence"/>
</dbReference>
<evidence type="ECO:0000256" key="1">
    <source>
        <dbReference type="PIRSR" id="PIRSR600250-50"/>
    </source>
</evidence>
<dbReference type="SUPFAM" id="SSF49899">
    <property type="entry name" value="Concanavalin A-like lectins/glucanases"/>
    <property type="match status" value="1"/>
</dbReference>
<gene>
    <name evidence="3" type="ORF">A9Z42_0014050</name>
</gene>